<feature type="domain" description="ABC transporter" evidence="5">
    <location>
        <begin position="2"/>
        <end position="228"/>
    </location>
</feature>
<dbReference type="Pfam" id="PF00005">
    <property type="entry name" value="ABC_tran"/>
    <property type="match status" value="1"/>
</dbReference>
<dbReference type="Gene3D" id="3.40.50.300">
    <property type="entry name" value="P-loop containing nucleotide triphosphate hydrolases"/>
    <property type="match status" value="1"/>
</dbReference>
<dbReference type="InterPro" id="IPR003593">
    <property type="entry name" value="AAA+_ATPase"/>
</dbReference>
<proteinExistence type="inferred from homology"/>
<dbReference type="Proteomes" id="UP000466307">
    <property type="component" value="Unassembled WGS sequence"/>
</dbReference>
<dbReference type="PANTHER" id="PTHR43335">
    <property type="entry name" value="ABC TRANSPORTER, ATP-BINDING PROTEIN"/>
    <property type="match status" value="1"/>
</dbReference>
<dbReference type="EMBL" id="JAADZU010000129">
    <property type="protein sequence ID" value="NDK92505.1"/>
    <property type="molecule type" value="Genomic_DNA"/>
</dbReference>
<dbReference type="InterPro" id="IPR003439">
    <property type="entry name" value="ABC_transporter-like_ATP-bd"/>
</dbReference>
<dbReference type="RefSeq" id="WP_053778162.1">
    <property type="nucleotide sequence ID" value="NZ_JAADZU010000129.1"/>
</dbReference>
<comment type="caution">
    <text evidence="6">The sequence shown here is derived from an EMBL/GenBank/DDBJ whole genome shotgun (WGS) entry which is preliminary data.</text>
</comment>
<reference evidence="6 7" key="1">
    <citation type="submission" date="2020-01" db="EMBL/GenBank/DDBJ databases">
        <title>Investigation of new actinobacteria for the biodesulphurisation of diesel fuel.</title>
        <authorList>
            <person name="Athi Narayanan S.M."/>
        </authorList>
    </citation>
    <scope>NUCLEOTIDE SEQUENCE [LARGE SCALE GENOMIC DNA]</scope>
    <source>
        <strain evidence="6 7">213E</strain>
    </source>
</reference>
<dbReference type="SUPFAM" id="SSF52540">
    <property type="entry name" value="P-loop containing nucleoside triphosphate hydrolases"/>
    <property type="match status" value="1"/>
</dbReference>
<gene>
    <name evidence="6" type="ORF">GYA93_23555</name>
</gene>
<organism evidence="6 7">
    <name type="scientific">Gordonia desulfuricans</name>
    <dbReference type="NCBI Taxonomy" id="89051"/>
    <lineage>
        <taxon>Bacteria</taxon>
        <taxon>Bacillati</taxon>
        <taxon>Actinomycetota</taxon>
        <taxon>Actinomycetes</taxon>
        <taxon>Mycobacteriales</taxon>
        <taxon>Gordoniaceae</taxon>
        <taxon>Gordonia</taxon>
    </lineage>
</organism>
<evidence type="ECO:0000313" key="7">
    <source>
        <dbReference type="Proteomes" id="UP000466307"/>
    </source>
</evidence>
<keyword evidence="3" id="KW-0547">Nucleotide-binding</keyword>
<comment type="similarity">
    <text evidence="1">Belongs to the ABC transporter superfamily.</text>
</comment>
<protein>
    <submittedName>
        <fullName evidence="6">ATP-binding cassette domain-containing protein</fullName>
    </submittedName>
</protein>
<keyword evidence="7" id="KW-1185">Reference proteome</keyword>
<evidence type="ECO:0000259" key="5">
    <source>
        <dbReference type="PROSITE" id="PS50893"/>
    </source>
</evidence>
<dbReference type="InterPro" id="IPR017871">
    <property type="entry name" value="ABC_transporter-like_CS"/>
</dbReference>
<sequence length="238" mass="24464">MITAENLTVRLGGVTVLDDVSMTVAPGELVYLLGRNGAGKSTLLRACCGAQPASSGRVHIGGRPPRSLPTPMTALGVHLGGDVTAPGGHTGRRYLRWLAAAGGVDSARVDKVLAQVGLADVGSRRVSAYSLGMRQRLGIGAALLGRAPALILDEPLNGLDIDGIRWFRGLIADLTARGCAVLIASHMFDEVARTGDRVVVLDGGRVAADAPIAGFIGSHADLESAYVALTTPRTAVAS</sequence>
<dbReference type="PANTHER" id="PTHR43335:SF4">
    <property type="entry name" value="ABC TRANSPORTER, ATP-BINDING PROTEIN"/>
    <property type="match status" value="1"/>
</dbReference>
<evidence type="ECO:0000256" key="3">
    <source>
        <dbReference type="ARBA" id="ARBA00022741"/>
    </source>
</evidence>
<dbReference type="SMART" id="SM00382">
    <property type="entry name" value="AAA"/>
    <property type="match status" value="1"/>
</dbReference>
<dbReference type="InterPro" id="IPR027417">
    <property type="entry name" value="P-loop_NTPase"/>
</dbReference>
<keyword evidence="2" id="KW-0813">Transport</keyword>
<keyword evidence="4 6" id="KW-0067">ATP-binding</keyword>
<evidence type="ECO:0000256" key="2">
    <source>
        <dbReference type="ARBA" id="ARBA00022448"/>
    </source>
</evidence>
<evidence type="ECO:0000313" key="6">
    <source>
        <dbReference type="EMBL" id="NDK92505.1"/>
    </source>
</evidence>
<evidence type="ECO:0000256" key="4">
    <source>
        <dbReference type="ARBA" id="ARBA00022840"/>
    </source>
</evidence>
<dbReference type="GO" id="GO:0016887">
    <property type="term" value="F:ATP hydrolysis activity"/>
    <property type="evidence" value="ECO:0007669"/>
    <property type="project" value="InterPro"/>
</dbReference>
<dbReference type="GO" id="GO:0005524">
    <property type="term" value="F:ATP binding"/>
    <property type="evidence" value="ECO:0007669"/>
    <property type="project" value="UniProtKB-KW"/>
</dbReference>
<dbReference type="PROSITE" id="PS00211">
    <property type="entry name" value="ABC_TRANSPORTER_1"/>
    <property type="match status" value="1"/>
</dbReference>
<dbReference type="AlphaFoldDB" id="A0A7K3LW43"/>
<dbReference type="PROSITE" id="PS50893">
    <property type="entry name" value="ABC_TRANSPORTER_2"/>
    <property type="match status" value="1"/>
</dbReference>
<accession>A0A7K3LW43</accession>
<evidence type="ECO:0000256" key="1">
    <source>
        <dbReference type="ARBA" id="ARBA00005417"/>
    </source>
</evidence>
<name>A0A7K3LW43_9ACTN</name>